<feature type="chain" id="PRO_5043751035" description="Receptor ligand binding region domain-containing protein" evidence="1">
    <location>
        <begin position="16"/>
        <end position="268"/>
    </location>
</feature>
<accession>A0AAU9KET1</accession>
<protein>
    <recommendedName>
        <fullName evidence="4">Receptor ligand binding region domain-containing protein</fullName>
    </recommendedName>
</protein>
<name>A0AAU9KET1_9CILI</name>
<dbReference type="AlphaFoldDB" id="A0AAU9KET1"/>
<comment type="caution">
    <text evidence="2">The sequence shown here is derived from an EMBL/GenBank/DDBJ whole genome shotgun (WGS) entry which is preliminary data.</text>
</comment>
<dbReference type="EMBL" id="CAJZBQ010000054">
    <property type="protein sequence ID" value="CAG9332440.1"/>
    <property type="molecule type" value="Genomic_DNA"/>
</dbReference>
<evidence type="ECO:0000313" key="2">
    <source>
        <dbReference type="EMBL" id="CAG9332440.1"/>
    </source>
</evidence>
<gene>
    <name evidence="2" type="ORF">BSTOLATCC_MIC55886</name>
</gene>
<keyword evidence="3" id="KW-1185">Reference proteome</keyword>
<feature type="signal peptide" evidence="1">
    <location>
        <begin position="1"/>
        <end position="15"/>
    </location>
</feature>
<reference evidence="2" key="1">
    <citation type="submission" date="2021-09" db="EMBL/GenBank/DDBJ databases">
        <authorList>
            <consortium name="AG Swart"/>
            <person name="Singh M."/>
            <person name="Singh A."/>
            <person name="Seah K."/>
            <person name="Emmerich C."/>
        </authorList>
    </citation>
    <scope>NUCLEOTIDE SEQUENCE</scope>
    <source>
        <strain evidence="2">ATCC30299</strain>
    </source>
</reference>
<evidence type="ECO:0000313" key="3">
    <source>
        <dbReference type="Proteomes" id="UP001162131"/>
    </source>
</evidence>
<proteinExistence type="predicted"/>
<dbReference type="Proteomes" id="UP001162131">
    <property type="component" value="Unassembled WGS sequence"/>
</dbReference>
<evidence type="ECO:0000256" key="1">
    <source>
        <dbReference type="SAM" id="SignalP"/>
    </source>
</evidence>
<sequence length="268" mass="30233">MTLFFYIILQLLCSSERIDILSSEATSNAKTELMILSVKNYFPSYFEIEASQINSTEPIIDLLSTTYIVIDITDILAFQWKLAEAAQVIGFVHIIVGVSSDQIKGLEYFPMLPLRAHYEALSSILSYLNWYQYNLIYNESKDAINLKNLFIESQATIHDFCYPSGNSLDVTSAFIGREVKPTGLTNLVVLSEGKSANQLVNSIIDNKMYVKNSGIILWSKAIWGPTQDGLIIIVQEGLELASSLEEYEVTSLMHVFQQINLYNQNIDL</sequence>
<organism evidence="2 3">
    <name type="scientific">Blepharisma stoltei</name>
    <dbReference type="NCBI Taxonomy" id="1481888"/>
    <lineage>
        <taxon>Eukaryota</taxon>
        <taxon>Sar</taxon>
        <taxon>Alveolata</taxon>
        <taxon>Ciliophora</taxon>
        <taxon>Postciliodesmatophora</taxon>
        <taxon>Heterotrichea</taxon>
        <taxon>Heterotrichida</taxon>
        <taxon>Blepharismidae</taxon>
        <taxon>Blepharisma</taxon>
    </lineage>
</organism>
<keyword evidence="1" id="KW-0732">Signal</keyword>
<evidence type="ECO:0008006" key="4">
    <source>
        <dbReference type="Google" id="ProtNLM"/>
    </source>
</evidence>